<reference evidence="4 5" key="1">
    <citation type="submission" date="2017-12" db="EMBL/GenBank/DDBJ databases">
        <title>Genomic analysis of Paracoccus sp. CBA4604.</title>
        <authorList>
            <person name="Roh S.W."/>
            <person name="Kim J.Y."/>
            <person name="Kim J.S."/>
        </authorList>
    </citation>
    <scope>NUCLEOTIDE SEQUENCE [LARGE SCALE GENOMIC DNA]</scope>
    <source>
        <strain evidence="4 5">CBA4604</strain>
        <plasmid evidence="5">pcba4604-01</plasmid>
    </source>
</reference>
<dbReference type="InterPro" id="IPR051691">
    <property type="entry name" value="Metab_Enz_Cyan_OpOx_G3PDH"/>
</dbReference>
<gene>
    <name evidence="4" type="ORF">CYR75_15520</name>
</gene>
<dbReference type="Gene3D" id="1.10.10.1100">
    <property type="entry name" value="BFD-like [2Fe-2S]-binding domain"/>
    <property type="match status" value="1"/>
</dbReference>
<feature type="domain" description="FAD/NAD(P)-binding" evidence="2">
    <location>
        <begin position="28"/>
        <end position="336"/>
    </location>
</feature>
<organism evidence="4 5">
    <name type="scientific">Paracoccus jeotgali</name>
    <dbReference type="NCBI Taxonomy" id="2065379"/>
    <lineage>
        <taxon>Bacteria</taxon>
        <taxon>Pseudomonadati</taxon>
        <taxon>Pseudomonadota</taxon>
        <taxon>Alphaproteobacteria</taxon>
        <taxon>Rhodobacterales</taxon>
        <taxon>Paracoccaceae</taxon>
        <taxon>Paracoccus</taxon>
    </lineage>
</organism>
<dbReference type="KEGG" id="paru:CYR75_15520"/>
<evidence type="ECO:0000313" key="5">
    <source>
        <dbReference type="Proteomes" id="UP000234882"/>
    </source>
</evidence>
<dbReference type="InterPro" id="IPR036188">
    <property type="entry name" value="FAD/NAD-bd_sf"/>
</dbReference>
<protein>
    <submittedName>
        <fullName evidence="4">Nopaline dehydrogenase</fullName>
    </submittedName>
</protein>
<proteinExistence type="predicted"/>
<dbReference type="CDD" id="cd19946">
    <property type="entry name" value="GlpA-like_Fer2_BFD-like"/>
    <property type="match status" value="1"/>
</dbReference>
<dbReference type="EMBL" id="CP025584">
    <property type="protein sequence ID" value="AUM75826.1"/>
    <property type="molecule type" value="Genomic_DNA"/>
</dbReference>
<dbReference type="PIRSF" id="PIRSF037495">
    <property type="entry name" value="Opine_OX_OoxA/HcnB"/>
    <property type="match status" value="1"/>
</dbReference>
<geneLocation type="plasmid" evidence="5">
    <name>pcba4604-01</name>
</geneLocation>
<dbReference type="PRINTS" id="PR00368">
    <property type="entry name" value="FADPNR"/>
</dbReference>
<dbReference type="PANTHER" id="PTHR42949:SF3">
    <property type="entry name" value="ANAEROBIC GLYCEROL-3-PHOSPHATE DEHYDROGENASE SUBUNIT B"/>
    <property type="match status" value="1"/>
</dbReference>
<sequence length="483" mass="51458">MHGRGARRHGYPPPAWRAPDREGLMTVDLAIIGAGPAGMAAARVAAEGGLRVTLLDEQNRPGGQIYRNIATAAEWGWLGNDYARGVDLIHGLNHQLITHQPRATVWRIDSDQGIIWSRDGQSHVTTAAQILLATGAQERPVPFPGWTLPGVMPAGAAQVLMKQSGMVPCDAILAGAGPLLYLVAAQMIEAGSPPQALIETDVDLLRALPRLPRAVPGAKTLAKGLGLIRRIRAAGVPRYRGAKDLRAAQVQDGQVAVSFSTRRGRQKLTSSLLLTHLGVIPQTHLARAMGLRHVYDHAQQAWRPSLSRWGQSSIENVFVAGDGGGIGGADAARAQGALAAIEILHRAGRLDAAERDHRARPLRRSLSRSLSVRPFLDAAYPVPPDFLAPADETIVCRCEEVTARAIRDALADGAHGMRLMRTTLRTGMGPCQGRMCEATVSGLIAEATGRDPSMIGPGRARSPVKPVTLAEIASLGLHPEENS</sequence>
<dbReference type="GO" id="GO:0016491">
    <property type="term" value="F:oxidoreductase activity"/>
    <property type="evidence" value="ECO:0007669"/>
    <property type="project" value="UniProtKB-KW"/>
</dbReference>
<dbReference type="OrthoDB" id="9801699at2"/>
<dbReference type="Pfam" id="PF07992">
    <property type="entry name" value="Pyr_redox_2"/>
    <property type="match status" value="1"/>
</dbReference>
<keyword evidence="1" id="KW-0560">Oxidoreductase</keyword>
<dbReference type="Proteomes" id="UP000234882">
    <property type="component" value="Plasmid pCBA4604-01"/>
</dbReference>
<feature type="domain" description="SoxA A3" evidence="3">
    <location>
        <begin position="394"/>
        <end position="473"/>
    </location>
</feature>
<evidence type="ECO:0000313" key="4">
    <source>
        <dbReference type="EMBL" id="AUM75826.1"/>
    </source>
</evidence>
<evidence type="ECO:0000256" key="1">
    <source>
        <dbReference type="ARBA" id="ARBA00023002"/>
    </source>
</evidence>
<accession>A0A2K9ML55</accession>
<dbReference type="Pfam" id="PF17806">
    <property type="entry name" value="SO_alpha_A3"/>
    <property type="match status" value="1"/>
</dbReference>
<name>A0A2K9ML55_9RHOB</name>
<keyword evidence="5" id="KW-1185">Reference proteome</keyword>
<dbReference type="PRINTS" id="PR00469">
    <property type="entry name" value="PNDRDTASEII"/>
</dbReference>
<evidence type="ECO:0000259" key="2">
    <source>
        <dbReference type="Pfam" id="PF07992"/>
    </source>
</evidence>
<dbReference type="Gene3D" id="3.50.50.60">
    <property type="entry name" value="FAD/NAD(P)-binding domain"/>
    <property type="match status" value="1"/>
</dbReference>
<dbReference type="InterPro" id="IPR041117">
    <property type="entry name" value="SoxA_A3"/>
</dbReference>
<dbReference type="InterPro" id="IPR017224">
    <property type="entry name" value="Opine_Oxase_asu/HCN_bsu"/>
</dbReference>
<dbReference type="AlphaFoldDB" id="A0A2K9ML55"/>
<dbReference type="InterPro" id="IPR023753">
    <property type="entry name" value="FAD/NAD-binding_dom"/>
</dbReference>
<keyword evidence="4" id="KW-0614">Plasmid</keyword>
<dbReference type="PANTHER" id="PTHR42949">
    <property type="entry name" value="ANAEROBIC GLYCEROL-3-PHOSPHATE DEHYDROGENASE SUBUNIT B"/>
    <property type="match status" value="1"/>
</dbReference>
<evidence type="ECO:0000259" key="3">
    <source>
        <dbReference type="Pfam" id="PF17806"/>
    </source>
</evidence>
<dbReference type="InterPro" id="IPR041854">
    <property type="entry name" value="BFD-like_2Fe2S-bd_dom_sf"/>
</dbReference>
<dbReference type="SUPFAM" id="SSF51905">
    <property type="entry name" value="FAD/NAD(P)-binding domain"/>
    <property type="match status" value="1"/>
</dbReference>